<keyword evidence="2" id="KW-0812">Transmembrane</keyword>
<dbReference type="OrthoDB" id="2552042at2759"/>
<accession>A0A061H873</accession>
<evidence type="ECO:0000313" key="4">
    <source>
        <dbReference type="Proteomes" id="UP000053664"/>
    </source>
</evidence>
<keyword evidence="2" id="KW-1133">Transmembrane helix</keyword>
<evidence type="ECO:0008006" key="5">
    <source>
        <dbReference type="Google" id="ProtNLM"/>
    </source>
</evidence>
<dbReference type="Proteomes" id="UP000053664">
    <property type="component" value="Unassembled WGS sequence"/>
</dbReference>
<feature type="transmembrane region" description="Helical" evidence="2">
    <location>
        <begin position="58"/>
        <end position="79"/>
    </location>
</feature>
<reference evidence="3 4" key="1">
    <citation type="journal article" date="2013" name="Plant Cell">
        <title>The transition from a phytopathogenic smut ancestor to an anamorphic biocontrol agent deciphered by comparative whole-genome analysis.</title>
        <authorList>
            <person name="Lefebvre F."/>
            <person name="Joly D.L."/>
            <person name="Labbe C."/>
            <person name="Teichmann B."/>
            <person name="Linning R."/>
            <person name="Belzile F."/>
            <person name="Bakkeren G."/>
            <person name="Belanger R.R."/>
        </authorList>
    </citation>
    <scope>NUCLEOTIDE SEQUENCE [LARGE SCALE GENOMIC DNA]</scope>
    <source>
        <strain evidence="3 4">PF-1</strain>
    </source>
</reference>
<gene>
    <name evidence="3" type="ORF">PFL1_03346</name>
</gene>
<dbReference type="AlphaFoldDB" id="A0A061H873"/>
<feature type="transmembrane region" description="Helical" evidence="2">
    <location>
        <begin position="21"/>
        <end position="46"/>
    </location>
</feature>
<keyword evidence="2" id="KW-0472">Membrane</keyword>
<evidence type="ECO:0000313" key="3">
    <source>
        <dbReference type="EMBL" id="EPQ29057.1"/>
    </source>
</evidence>
<sequence length="227" mass="24727">MGRRQGLEFCCLGVPLVNAGAYLVSFEFLFVSICLVVLAICPPPIVAAMGVLPPWYKLALIGLGGFSIALQVLGLLTILRQSIGWYRAYIRINFATTLTVIVVSTIGTVVMALAHDKASAICKSIYGNEPINSGLGFRVDYLSDALKDSGRMICNVFTYVQVGAIGGLIALVGLTQLYMCYCQRVYGQRQREAWDKMHAQDHDYGDSSTDKFDLSTSSSSLVNPHKV</sequence>
<feature type="transmembrane region" description="Helical" evidence="2">
    <location>
        <begin position="91"/>
        <end position="114"/>
    </location>
</feature>
<dbReference type="RefSeq" id="XP_007879054.1">
    <property type="nucleotide sequence ID" value="XM_007880863.1"/>
</dbReference>
<evidence type="ECO:0000256" key="2">
    <source>
        <dbReference type="SAM" id="Phobius"/>
    </source>
</evidence>
<dbReference type="eggNOG" id="ENOG502RV7Q">
    <property type="taxonomic scope" value="Eukaryota"/>
</dbReference>
<dbReference type="EMBL" id="KE361632">
    <property type="protein sequence ID" value="EPQ29057.1"/>
    <property type="molecule type" value="Genomic_DNA"/>
</dbReference>
<dbReference type="GeneID" id="19317456"/>
<name>A0A061H873_9BASI</name>
<feature type="region of interest" description="Disordered" evidence="1">
    <location>
        <begin position="203"/>
        <end position="227"/>
    </location>
</feature>
<dbReference type="KEGG" id="pfp:PFL1_03346"/>
<evidence type="ECO:0000256" key="1">
    <source>
        <dbReference type="SAM" id="MobiDB-lite"/>
    </source>
</evidence>
<organism evidence="3 4">
    <name type="scientific">Pseudozyma flocculosa PF-1</name>
    <dbReference type="NCBI Taxonomy" id="1277687"/>
    <lineage>
        <taxon>Eukaryota</taxon>
        <taxon>Fungi</taxon>
        <taxon>Dikarya</taxon>
        <taxon>Basidiomycota</taxon>
        <taxon>Ustilaginomycotina</taxon>
        <taxon>Ustilaginomycetes</taxon>
        <taxon>Ustilaginales</taxon>
        <taxon>Ustilaginaceae</taxon>
        <taxon>Pseudozyma</taxon>
    </lineage>
</organism>
<feature type="compositionally biased region" description="Polar residues" evidence="1">
    <location>
        <begin position="214"/>
        <end position="227"/>
    </location>
</feature>
<protein>
    <recommendedName>
        <fullName evidence="5">MARVEL domain-containing protein</fullName>
    </recommendedName>
</protein>
<proteinExistence type="predicted"/>
<feature type="transmembrane region" description="Helical" evidence="2">
    <location>
        <begin position="156"/>
        <end position="181"/>
    </location>
</feature>
<dbReference type="HOGENOM" id="CLU_078557_1_0_1"/>
<feature type="compositionally biased region" description="Basic and acidic residues" evidence="1">
    <location>
        <begin position="203"/>
        <end position="213"/>
    </location>
</feature>